<accession>A0A915D5W3</accession>
<dbReference type="AlphaFoldDB" id="A0A915D5W3"/>
<feature type="compositionally biased region" description="Polar residues" evidence="1">
    <location>
        <begin position="112"/>
        <end position="135"/>
    </location>
</feature>
<keyword evidence="2" id="KW-1185">Reference proteome</keyword>
<proteinExistence type="predicted"/>
<evidence type="ECO:0000313" key="2">
    <source>
        <dbReference type="Proteomes" id="UP000887574"/>
    </source>
</evidence>
<dbReference type="WBParaSite" id="jg15702">
    <property type="protein sequence ID" value="jg15702"/>
    <property type="gene ID" value="jg15702"/>
</dbReference>
<protein>
    <submittedName>
        <fullName evidence="3">Uncharacterized protein</fullName>
    </submittedName>
</protein>
<reference evidence="3" key="1">
    <citation type="submission" date="2022-11" db="UniProtKB">
        <authorList>
            <consortium name="WormBaseParasite"/>
        </authorList>
    </citation>
    <scope>IDENTIFICATION</scope>
</reference>
<feature type="compositionally biased region" description="Basic and acidic residues" evidence="1">
    <location>
        <begin position="101"/>
        <end position="111"/>
    </location>
</feature>
<sequence length="135" mass="15308">MSRLDLLIKALYEQADHLEYIALSLACKLGILLGAEKDKSMIVPDLNLIDDVDINHDISLRKAQLKESLFTDDSRNHIGTHLQKLLDNRMENCLQTKPTPKKVDPQKDLKRNNTFAVGESSSNKNYRRNNTFASG</sequence>
<feature type="region of interest" description="Disordered" evidence="1">
    <location>
        <begin position="97"/>
        <end position="135"/>
    </location>
</feature>
<evidence type="ECO:0000256" key="1">
    <source>
        <dbReference type="SAM" id="MobiDB-lite"/>
    </source>
</evidence>
<evidence type="ECO:0000313" key="3">
    <source>
        <dbReference type="WBParaSite" id="jg15702"/>
    </source>
</evidence>
<organism evidence="2 3">
    <name type="scientific">Ditylenchus dipsaci</name>
    <dbReference type="NCBI Taxonomy" id="166011"/>
    <lineage>
        <taxon>Eukaryota</taxon>
        <taxon>Metazoa</taxon>
        <taxon>Ecdysozoa</taxon>
        <taxon>Nematoda</taxon>
        <taxon>Chromadorea</taxon>
        <taxon>Rhabditida</taxon>
        <taxon>Tylenchina</taxon>
        <taxon>Tylenchomorpha</taxon>
        <taxon>Sphaerularioidea</taxon>
        <taxon>Anguinidae</taxon>
        <taxon>Anguininae</taxon>
        <taxon>Ditylenchus</taxon>
    </lineage>
</organism>
<name>A0A915D5W3_9BILA</name>
<dbReference type="Proteomes" id="UP000887574">
    <property type="component" value="Unplaced"/>
</dbReference>